<comment type="caution">
    <text evidence="7">The sequence shown here is derived from an EMBL/GenBank/DDBJ whole genome shotgun (WGS) entry which is preliminary data.</text>
</comment>
<name>A0AAW6I847_BACOV</name>
<evidence type="ECO:0000313" key="8">
    <source>
        <dbReference type="Proteomes" id="UP001215078"/>
    </source>
</evidence>
<dbReference type="PANTHER" id="PTHR30250:SF26">
    <property type="entry name" value="PSMA PROTEIN"/>
    <property type="match status" value="1"/>
</dbReference>
<feature type="transmembrane region" description="Helical" evidence="6">
    <location>
        <begin position="379"/>
        <end position="398"/>
    </location>
</feature>
<feature type="transmembrane region" description="Helical" evidence="6">
    <location>
        <begin position="127"/>
        <end position="149"/>
    </location>
</feature>
<gene>
    <name evidence="7" type="ORF">PQ628_00795</name>
</gene>
<feature type="transmembrane region" description="Helical" evidence="6">
    <location>
        <begin position="315"/>
        <end position="336"/>
    </location>
</feature>
<feature type="transmembrane region" description="Helical" evidence="6">
    <location>
        <begin position="87"/>
        <end position="107"/>
    </location>
</feature>
<dbReference type="GO" id="GO:0005886">
    <property type="term" value="C:plasma membrane"/>
    <property type="evidence" value="ECO:0007669"/>
    <property type="project" value="UniProtKB-SubCell"/>
</dbReference>
<keyword evidence="4 6" id="KW-1133">Transmembrane helix</keyword>
<feature type="transmembrane region" description="Helical" evidence="6">
    <location>
        <begin position="189"/>
        <end position="209"/>
    </location>
</feature>
<feature type="transmembrane region" description="Helical" evidence="6">
    <location>
        <begin position="161"/>
        <end position="183"/>
    </location>
</feature>
<organism evidence="7 8">
    <name type="scientific">Bacteroides ovatus</name>
    <dbReference type="NCBI Taxonomy" id="28116"/>
    <lineage>
        <taxon>Bacteria</taxon>
        <taxon>Pseudomonadati</taxon>
        <taxon>Bacteroidota</taxon>
        <taxon>Bacteroidia</taxon>
        <taxon>Bacteroidales</taxon>
        <taxon>Bacteroidaceae</taxon>
        <taxon>Bacteroides</taxon>
    </lineage>
</organism>
<keyword evidence="2" id="KW-1003">Cell membrane</keyword>
<accession>A0AAW6I847</accession>
<feature type="transmembrane region" description="Helical" evidence="6">
    <location>
        <begin position="441"/>
        <end position="461"/>
    </location>
</feature>
<evidence type="ECO:0000256" key="2">
    <source>
        <dbReference type="ARBA" id="ARBA00022475"/>
    </source>
</evidence>
<dbReference type="InterPro" id="IPR050833">
    <property type="entry name" value="Poly_Biosynth_Transport"/>
</dbReference>
<feature type="transmembrane region" description="Helical" evidence="6">
    <location>
        <begin position="404"/>
        <end position="421"/>
    </location>
</feature>
<evidence type="ECO:0000256" key="4">
    <source>
        <dbReference type="ARBA" id="ARBA00022989"/>
    </source>
</evidence>
<evidence type="ECO:0000313" key="7">
    <source>
        <dbReference type="EMBL" id="MDC7956743.1"/>
    </source>
</evidence>
<protein>
    <submittedName>
        <fullName evidence="7">Oligosaccharide flippase family protein</fullName>
    </submittedName>
</protein>
<comment type="subcellular location">
    <subcellularLocation>
        <location evidence="1">Cell membrane</location>
        <topology evidence="1">Multi-pass membrane protein</topology>
    </subcellularLocation>
</comment>
<evidence type="ECO:0000256" key="6">
    <source>
        <dbReference type="SAM" id="Phobius"/>
    </source>
</evidence>
<dbReference type="RefSeq" id="WP_117937191.1">
    <property type="nucleotide sequence ID" value="NZ_CAKJZI010000002.1"/>
</dbReference>
<sequence length="509" mass="57136">MSDNSASNKRIAKNTILLYVRMFITLIVGLYTSRVILDSLGVEDFGIYNVVGGFVAMFSVLRAGLVSATQRFITFDLGNNDTKELKSTFSTCVIIYIALAVLVVILAESFGSWFVNNKLAIPAERIGAAQIVFQFSVIAFVVSFISFPYNALIIAHEKMEAFAYISIYEVFSKLAISYIIYIITYDKLIVYAGLIAIVQITIPLLYYLYCKYKFKETTVVWKIRWAKVRSIYSFTGWAMFGGFANIGFTQGLNVLLGMFFAPSVNAARGIAVQIQGVVTQFVGNFQLAIDPQIIKSYAKGDVDYLRKLMFTSSKYSYFLLLFMSLPIMIEADYLLSLWLVEVPECTTLFMRLILLTTMYDAVSNPFGKAIQATGNIKRYQIIVSGLLILILPVSYIFLKLGFDAYSVFVVHVVIGFIAALVRIEMSCALVNIKMIDVVRGIFIPSVLVTLFAASLPLLYHIVTEDSLSNMIICFFISCLMMCVSVWLLGMTKAERQTVKSKIKQKIYNL</sequence>
<keyword evidence="5 6" id="KW-0472">Membrane</keyword>
<keyword evidence="3 6" id="KW-0812">Transmembrane</keyword>
<dbReference type="EMBL" id="JAQQPO010000001">
    <property type="protein sequence ID" value="MDC7956743.1"/>
    <property type="molecule type" value="Genomic_DNA"/>
</dbReference>
<evidence type="ECO:0000256" key="5">
    <source>
        <dbReference type="ARBA" id="ARBA00023136"/>
    </source>
</evidence>
<dbReference type="PANTHER" id="PTHR30250">
    <property type="entry name" value="PST FAMILY PREDICTED COLANIC ACID TRANSPORTER"/>
    <property type="match status" value="1"/>
</dbReference>
<dbReference type="Proteomes" id="UP001215078">
    <property type="component" value="Unassembled WGS sequence"/>
</dbReference>
<feature type="transmembrane region" description="Helical" evidence="6">
    <location>
        <begin position="45"/>
        <end position="66"/>
    </location>
</feature>
<feature type="transmembrane region" description="Helical" evidence="6">
    <location>
        <begin position="16"/>
        <end position="33"/>
    </location>
</feature>
<evidence type="ECO:0000256" key="3">
    <source>
        <dbReference type="ARBA" id="ARBA00022692"/>
    </source>
</evidence>
<proteinExistence type="predicted"/>
<feature type="transmembrane region" description="Helical" evidence="6">
    <location>
        <begin position="230"/>
        <end position="248"/>
    </location>
</feature>
<feature type="transmembrane region" description="Helical" evidence="6">
    <location>
        <begin position="467"/>
        <end position="489"/>
    </location>
</feature>
<reference evidence="7" key="1">
    <citation type="submission" date="2022-10" db="EMBL/GenBank/DDBJ databases">
        <title>Human gut microbiome strain richness.</title>
        <authorList>
            <person name="Chen-Liaw A."/>
        </authorList>
    </citation>
    <scope>NUCLEOTIDE SEQUENCE</scope>
    <source>
        <strain evidence="7">RTP21484st1_H8_RTP21484_190118</strain>
    </source>
</reference>
<evidence type="ECO:0000256" key="1">
    <source>
        <dbReference type="ARBA" id="ARBA00004651"/>
    </source>
</evidence>
<dbReference type="AlphaFoldDB" id="A0AAW6I847"/>